<accession>A0A1M6X3A9</accession>
<feature type="compositionally biased region" description="Basic and acidic residues" evidence="1">
    <location>
        <begin position="1"/>
        <end position="10"/>
    </location>
</feature>
<proteinExistence type="predicted"/>
<protein>
    <submittedName>
        <fullName evidence="2">Uncharacterized protein</fullName>
    </submittedName>
</protein>
<evidence type="ECO:0000313" key="2">
    <source>
        <dbReference type="EMBL" id="SHL00460.1"/>
    </source>
</evidence>
<feature type="region of interest" description="Disordered" evidence="1">
    <location>
        <begin position="1"/>
        <end position="22"/>
    </location>
</feature>
<dbReference type="Proteomes" id="UP000184452">
    <property type="component" value="Unassembled WGS sequence"/>
</dbReference>
<evidence type="ECO:0000313" key="3">
    <source>
        <dbReference type="Proteomes" id="UP000184452"/>
    </source>
</evidence>
<dbReference type="EMBL" id="FQZK01000063">
    <property type="protein sequence ID" value="SHL00460.1"/>
    <property type="molecule type" value="Genomic_DNA"/>
</dbReference>
<gene>
    <name evidence="2" type="ORF">SAMN05421803_1632</name>
</gene>
<name>A0A1M6X3A9_9ACTN</name>
<dbReference type="AlphaFoldDB" id="A0A1M6X3A9"/>
<reference evidence="2 3" key="1">
    <citation type="submission" date="2016-11" db="EMBL/GenBank/DDBJ databases">
        <authorList>
            <person name="Jaros S."/>
            <person name="Januszkiewicz K."/>
            <person name="Wedrychowicz H."/>
        </authorList>
    </citation>
    <scope>NUCLEOTIDE SEQUENCE [LARGE SCALE GENOMIC DNA]</scope>
    <source>
        <strain evidence="2 3">CGMCC 4.5723</strain>
    </source>
</reference>
<evidence type="ECO:0000256" key="1">
    <source>
        <dbReference type="SAM" id="MobiDB-lite"/>
    </source>
</evidence>
<organism evidence="2 3">
    <name type="scientific">Nocardiopsis flavescens</name>
    <dbReference type="NCBI Taxonomy" id="758803"/>
    <lineage>
        <taxon>Bacteria</taxon>
        <taxon>Bacillati</taxon>
        <taxon>Actinomycetota</taxon>
        <taxon>Actinomycetes</taxon>
        <taxon>Streptosporangiales</taxon>
        <taxon>Nocardiopsidaceae</taxon>
        <taxon>Nocardiopsis</taxon>
    </lineage>
</organism>
<sequence length="139" mass="15104">MWPAKMDRMPIPDPPPPYGRTHREARSAWVADHGALPALLREAPGLARYPLTAARISWAVCSAVLDARTLRRRSRALGVGEVVRPAAVAGVLPAELAIIVLGVRLYPELLGPTAELERRMALLEEVGPDLLTEWPPPGP</sequence>
<keyword evidence="3" id="KW-1185">Reference proteome</keyword>